<name>A0A7J0BKP8_9BACT</name>
<dbReference type="EMBL" id="BLVO01000013">
    <property type="protein sequence ID" value="GFM33772.1"/>
    <property type="molecule type" value="Genomic_DNA"/>
</dbReference>
<dbReference type="Pfam" id="PF03646">
    <property type="entry name" value="FlaG"/>
    <property type="match status" value="1"/>
</dbReference>
<keyword evidence="3" id="KW-1185">Reference proteome</keyword>
<dbReference type="InterPro" id="IPR005186">
    <property type="entry name" value="FlaG"/>
</dbReference>
<accession>A0A7J0BKP8</accession>
<sequence>MRLQEIDSGLLHTYGEPGPVRGADPGSNVYATPIDKQASQTRVDETGNGSSDQNTEPASEKDIRQAAEELQKRMEEQGVHLKFEVMHAEDGQIEVEVTDEDRSKVLMRIPPKGVLRINAQGRTAIGNFLNLRS</sequence>
<dbReference type="RefSeq" id="WP_174405403.1">
    <property type="nucleotide sequence ID" value="NZ_BLVO01000013.1"/>
</dbReference>
<organism evidence="2 3">
    <name type="scientific">Desulfovibrio subterraneus</name>
    <dbReference type="NCBI Taxonomy" id="2718620"/>
    <lineage>
        <taxon>Bacteria</taxon>
        <taxon>Pseudomonadati</taxon>
        <taxon>Thermodesulfobacteriota</taxon>
        <taxon>Desulfovibrionia</taxon>
        <taxon>Desulfovibrionales</taxon>
        <taxon>Desulfovibrionaceae</taxon>
        <taxon>Desulfovibrio</taxon>
    </lineage>
</organism>
<dbReference type="Proteomes" id="UP000503840">
    <property type="component" value="Unassembled WGS sequence"/>
</dbReference>
<evidence type="ECO:0008006" key="4">
    <source>
        <dbReference type="Google" id="ProtNLM"/>
    </source>
</evidence>
<evidence type="ECO:0000256" key="1">
    <source>
        <dbReference type="SAM" id="MobiDB-lite"/>
    </source>
</evidence>
<dbReference type="AlphaFoldDB" id="A0A7J0BKP8"/>
<dbReference type="InterPro" id="IPR035924">
    <property type="entry name" value="FlaG-like_sf"/>
</dbReference>
<feature type="compositionally biased region" description="Polar residues" evidence="1">
    <location>
        <begin position="37"/>
        <end position="57"/>
    </location>
</feature>
<gene>
    <name evidence="2" type="ORF">DSM101010T_21370</name>
</gene>
<feature type="region of interest" description="Disordered" evidence="1">
    <location>
        <begin position="1"/>
        <end position="64"/>
    </location>
</feature>
<protein>
    <recommendedName>
        <fullName evidence="4">Flagellar protein FlaG</fullName>
    </recommendedName>
</protein>
<reference evidence="2 3" key="1">
    <citation type="submission" date="2020-05" db="EMBL/GenBank/DDBJ databases">
        <title>Draft genome sequence of Desulfovibrio sp. strain HN2T.</title>
        <authorList>
            <person name="Ueno A."/>
            <person name="Tamazawa S."/>
            <person name="Tamamura S."/>
            <person name="Murakami T."/>
            <person name="Kiyama T."/>
            <person name="Inomata H."/>
            <person name="Amano Y."/>
            <person name="Miyakawa K."/>
            <person name="Tamaki H."/>
            <person name="Naganuma T."/>
            <person name="Kaneko K."/>
        </authorList>
    </citation>
    <scope>NUCLEOTIDE SEQUENCE [LARGE SCALE GENOMIC DNA]</scope>
    <source>
        <strain evidence="2 3">HN2</strain>
    </source>
</reference>
<comment type="caution">
    <text evidence="2">The sequence shown here is derived from an EMBL/GenBank/DDBJ whole genome shotgun (WGS) entry which is preliminary data.</text>
</comment>
<evidence type="ECO:0000313" key="2">
    <source>
        <dbReference type="EMBL" id="GFM33772.1"/>
    </source>
</evidence>
<evidence type="ECO:0000313" key="3">
    <source>
        <dbReference type="Proteomes" id="UP000503840"/>
    </source>
</evidence>
<dbReference type="SUPFAM" id="SSF160214">
    <property type="entry name" value="FlaG-like"/>
    <property type="match status" value="1"/>
</dbReference>
<dbReference type="Gene3D" id="3.30.160.170">
    <property type="entry name" value="FlaG-like"/>
    <property type="match status" value="1"/>
</dbReference>
<proteinExistence type="predicted"/>